<feature type="domain" description="ABC transporter" evidence="6">
    <location>
        <begin position="351"/>
        <end position="569"/>
    </location>
</feature>
<feature type="coiled-coil region" evidence="4">
    <location>
        <begin position="102"/>
        <end position="129"/>
    </location>
</feature>
<dbReference type="SUPFAM" id="SSF52540">
    <property type="entry name" value="P-loop containing nucleoside triphosphate hydrolases"/>
    <property type="match status" value="2"/>
</dbReference>
<gene>
    <name evidence="7" type="ORF">ASTO00021_LOCUS1151</name>
</gene>
<name>A0A7S3PEA4_9STRA</name>
<dbReference type="PANTHER" id="PTHR19211:SF14">
    <property type="entry name" value="ATP-BINDING CASSETTE SUB-FAMILY F MEMBER 1"/>
    <property type="match status" value="1"/>
</dbReference>
<sequence length="607" mass="69146">MTGMTEEQWENATDINIDQFTISAYGKTLFQDANLKITAGRRYGLVGPNGRGKTTLLKQLARGELKVPPQIDVLYVEQEVTANDTPAVQMVLNADVKRTELLKEEESLLAKLENNEDLDETELNELQDRLETIAGELKSRGSDTAEARALSLLHGLGFTPDMQYAATKTFSGGWRMRVSIARALFLEPTLMLLDEPTNHLDLNAVIWLDDYLQKWKKTLLIVSHDQDFLDSVCTDIIHLDQKKLFYYRGNYATFKAQLQQHMLKMKKKWEKQEKELRAMKKKGKSNKKAQELQVKKKTREGGAKARKKSSTQQNEQTGSGSLADRQLLERPKEYQVEFVFPTPSELNPPIIQVDNISFNYPNGPTLFKDLSFGLDMDSRVTIVGPNGVGKSTLLKLITQEVTPTAGEVKLNRHVRIARYHQHFVDVLPMDETPVEYLLRVHKTVEEVDYQTCRNRLGKFGLEGTARELKMVNLSGGQKSRVVFTSMSFQHPHMLILDEPTNNLDIESIDALAEAINNYEGGVILVSHDARLIYSTDCVLWVCERQTVEEMDAGFDGYRDEILEMLAKEGEEQRIKQEIRVAQKAKERAEKIAILEERRKAKQTKARE</sequence>
<dbReference type="FunFam" id="3.40.50.300:FF:000011">
    <property type="entry name" value="Putative ABC transporter ATP-binding component"/>
    <property type="match status" value="1"/>
</dbReference>
<protein>
    <recommendedName>
        <fullName evidence="6">ABC transporter domain-containing protein</fullName>
    </recommendedName>
</protein>
<keyword evidence="2" id="KW-0547">Nucleotide-binding</keyword>
<reference evidence="7" key="1">
    <citation type="submission" date="2021-01" db="EMBL/GenBank/DDBJ databases">
        <authorList>
            <person name="Corre E."/>
            <person name="Pelletier E."/>
            <person name="Niang G."/>
            <person name="Scheremetjew M."/>
            <person name="Finn R."/>
            <person name="Kale V."/>
            <person name="Holt S."/>
            <person name="Cochrane G."/>
            <person name="Meng A."/>
            <person name="Brown T."/>
            <person name="Cohen L."/>
        </authorList>
    </citation>
    <scope>NUCLEOTIDE SEQUENCE</scope>
    <source>
        <strain evidence="7">GSBS06</strain>
    </source>
</reference>
<dbReference type="SMART" id="SM00382">
    <property type="entry name" value="AAA"/>
    <property type="match status" value="2"/>
</dbReference>
<evidence type="ECO:0000259" key="6">
    <source>
        <dbReference type="PROSITE" id="PS50893"/>
    </source>
</evidence>
<evidence type="ECO:0000256" key="3">
    <source>
        <dbReference type="ARBA" id="ARBA00022840"/>
    </source>
</evidence>
<dbReference type="InterPro" id="IPR003593">
    <property type="entry name" value="AAA+_ATPase"/>
</dbReference>
<dbReference type="EMBL" id="HBIN01001822">
    <property type="protein sequence ID" value="CAE0430793.1"/>
    <property type="molecule type" value="Transcribed_RNA"/>
</dbReference>
<dbReference type="InterPro" id="IPR027417">
    <property type="entry name" value="P-loop_NTPase"/>
</dbReference>
<feature type="domain" description="ABC transporter" evidence="6">
    <location>
        <begin position="15"/>
        <end position="266"/>
    </location>
</feature>
<dbReference type="AlphaFoldDB" id="A0A7S3PEA4"/>
<evidence type="ECO:0000256" key="1">
    <source>
        <dbReference type="ARBA" id="ARBA00022737"/>
    </source>
</evidence>
<dbReference type="CDD" id="cd03221">
    <property type="entry name" value="ABCF_EF-3"/>
    <property type="match status" value="2"/>
</dbReference>
<evidence type="ECO:0000313" key="7">
    <source>
        <dbReference type="EMBL" id="CAE0430793.1"/>
    </source>
</evidence>
<evidence type="ECO:0000256" key="5">
    <source>
        <dbReference type="SAM" id="MobiDB-lite"/>
    </source>
</evidence>
<dbReference type="PROSITE" id="PS50893">
    <property type="entry name" value="ABC_TRANSPORTER_2"/>
    <property type="match status" value="2"/>
</dbReference>
<dbReference type="PROSITE" id="PS00211">
    <property type="entry name" value="ABC_TRANSPORTER_1"/>
    <property type="match status" value="1"/>
</dbReference>
<dbReference type="GO" id="GO:0016887">
    <property type="term" value="F:ATP hydrolysis activity"/>
    <property type="evidence" value="ECO:0007669"/>
    <property type="project" value="InterPro"/>
</dbReference>
<keyword evidence="4" id="KW-0175">Coiled coil</keyword>
<feature type="compositionally biased region" description="Polar residues" evidence="5">
    <location>
        <begin position="310"/>
        <end position="320"/>
    </location>
</feature>
<keyword evidence="1" id="KW-0677">Repeat</keyword>
<dbReference type="Gene3D" id="3.40.50.300">
    <property type="entry name" value="P-loop containing nucleotide triphosphate hydrolases"/>
    <property type="match status" value="2"/>
</dbReference>
<dbReference type="GO" id="GO:0005524">
    <property type="term" value="F:ATP binding"/>
    <property type="evidence" value="ECO:0007669"/>
    <property type="project" value="UniProtKB-KW"/>
</dbReference>
<dbReference type="PANTHER" id="PTHR19211">
    <property type="entry name" value="ATP-BINDING TRANSPORT PROTEIN-RELATED"/>
    <property type="match status" value="1"/>
</dbReference>
<dbReference type="Pfam" id="PF00005">
    <property type="entry name" value="ABC_tran"/>
    <property type="match status" value="2"/>
</dbReference>
<feature type="region of interest" description="Disordered" evidence="5">
    <location>
        <begin position="276"/>
        <end position="326"/>
    </location>
</feature>
<accession>A0A7S3PEA4</accession>
<dbReference type="InterPro" id="IPR017871">
    <property type="entry name" value="ABC_transporter-like_CS"/>
</dbReference>
<feature type="compositionally biased region" description="Basic and acidic residues" evidence="5">
    <location>
        <begin position="288"/>
        <end position="303"/>
    </location>
</feature>
<dbReference type="InterPro" id="IPR003439">
    <property type="entry name" value="ABC_transporter-like_ATP-bd"/>
</dbReference>
<proteinExistence type="predicted"/>
<dbReference type="FunFam" id="3.40.50.300:FF:000104">
    <property type="entry name" value="ATP-binding cassette sub-family F member 3"/>
    <property type="match status" value="1"/>
</dbReference>
<keyword evidence="3" id="KW-0067">ATP-binding</keyword>
<evidence type="ECO:0000256" key="4">
    <source>
        <dbReference type="SAM" id="Coils"/>
    </source>
</evidence>
<dbReference type="InterPro" id="IPR050611">
    <property type="entry name" value="ABCF"/>
</dbReference>
<organism evidence="7">
    <name type="scientific">Aplanochytrium stocchinoi</name>
    <dbReference type="NCBI Taxonomy" id="215587"/>
    <lineage>
        <taxon>Eukaryota</taxon>
        <taxon>Sar</taxon>
        <taxon>Stramenopiles</taxon>
        <taxon>Bigyra</taxon>
        <taxon>Labyrinthulomycetes</taxon>
        <taxon>Thraustochytrida</taxon>
        <taxon>Thraustochytriidae</taxon>
        <taxon>Aplanochytrium</taxon>
    </lineage>
</organism>
<evidence type="ECO:0000256" key="2">
    <source>
        <dbReference type="ARBA" id="ARBA00022741"/>
    </source>
</evidence>